<protein>
    <submittedName>
        <fullName evidence="1">Uncharacterized protein</fullName>
    </submittedName>
</protein>
<evidence type="ECO:0000313" key="1">
    <source>
        <dbReference type="EMBL" id="VDK76157.1"/>
    </source>
</evidence>
<keyword evidence="2" id="KW-1185">Reference proteome</keyword>
<reference evidence="1 2" key="1">
    <citation type="submission" date="2018-11" db="EMBL/GenBank/DDBJ databases">
        <authorList>
            <consortium name="Pathogen Informatics"/>
        </authorList>
    </citation>
    <scope>NUCLEOTIDE SEQUENCE [LARGE SCALE GENOMIC DNA]</scope>
</reference>
<dbReference type="EMBL" id="UYRV01024746">
    <property type="protein sequence ID" value="VDK76157.1"/>
    <property type="molecule type" value="Genomic_DNA"/>
</dbReference>
<dbReference type="Proteomes" id="UP000271889">
    <property type="component" value="Unassembled WGS sequence"/>
</dbReference>
<dbReference type="AlphaFoldDB" id="A0A3P6SU93"/>
<accession>A0A3P6SU93</accession>
<proteinExistence type="predicted"/>
<evidence type="ECO:0000313" key="2">
    <source>
        <dbReference type="Proteomes" id="UP000271889"/>
    </source>
</evidence>
<organism evidence="1 2">
    <name type="scientific">Cylicostephanus goldi</name>
    <name type="common">Nematode worm</name>
    <dbReference type="NCBI Taxonomy" id="71465"/>
    <lineage>
        <taxon>Eukaryota</taxon>
        <taxon>Metazoa</taxon>
        <taxon>Ecdysozoa</taxon>
        <taxon>Nematoda</taxon>
        <taxon>Chromadorea</taxon>
        <taxon>Rhabditida</taxon>
        <taxon>Rhabditina</taxon>
        <taxon>Rhabditomorpha</taxon>
        <taxon>Strongyloidea</taxon>
        <taxon>Strongylidae</taxon>
        <taxon>Cylicostephanus</taxon>
    </lineage>
</organism>
<name>A0A3P6SU93_CYLGO</name>
<sequence length="345" mass="40039">MRDGRVFFMVEYVLRALDTIASLSLTFQNSDSLAVDAMESGRAAQRKLIDESVTDSVSNRVVKELTRYRSVVYLFDGKHQKRLDREFLKKYYSHSEDSSPEAETSQQSKNWQLIYLPTHFKDYKPRNDDDLTDEEKALRSALISQKSFRLLEERTNDDDFFENVDPESESLYFGQEDSPDMVHESGLNFGLGSSYRSFLSILGDKSVWDEAQAMLTGTYASIGNRMQSSSIPDYMFVAVDRHIILDIIDFEGQFPTAWEKYAPPTATFENRGFAHYIGFGDVYDIATRNKMFTESIGWLEHYCVSPGLKEPLYTFYSFLHNRVHDLREWPQNLREDKTSGRLYEK</sequence>
<gene>
    <name evidence="1" type="ORF">CGOC_LOCUS7207</name>
</gene>
<feature type="non-terminal residue" evidence="1">
    <location>
        <position position="345"/>
    </location>
</feature>